<name>L9ZWC6_9EURY</name>
<evidence type="ECO:0000256" key="1">
    <source>
        <dbReference type="ARBA" id="ARBA00004651"/>
    </source>
</evidence>
<evidence type="ECO:0000313" key="10">
    <source>
        <dbReference type="EMBL" id="ELY90371.1"/>
    </source>
</evidence>
<keyword evidence="5" id="KW-0406">Ion transport</keyword>
<keyword evidence="3 8" id="KW-0812">Transmembrane</keyword>
<proteinExistence type="predicted"/>
<evidence type="ECO:0000256" key="2">
    <source>
        <dbReference type="ARBA" id="ARBA00022448"/>
    </source>
</evidence>
<dbReference type="AlphaFoldDB" id="L9ZWC6"/>
<dbReference type="Gene3D" id="3.40.50.720">
    <property type="entry name" value="NAD(P)-binding Rossmann-like Domain"/>
    <property type="match status" value="1"/>
</dbReference>
<dbReference type="InterPro" id="IPR003280">
    <property type="entry name" value="2pore_dom_K_chnl"/>
</dbReference>
<gene>
    <name evidence="10" type="ORF">C483_12703</name>
</gene>
<reference evidence="10 11" key="1">
    <citation type="journal article" date="2014" name="PLoS Genet.">
        <title>Phylogenetically driven sequencing of extremely halophilic archaea reveals strategies for static and dynamic osmo-response.</title>
        <authorList>
            <person name="Becker E.A."/>
            <person name="Seitzer P.M."/>
            <person name="Tritt A."/>
            <person name="Larsen D."/>
            <person name="Krusor M."/>
            <person name="Yao A.I."/>
            <person name="Wu D."/>
            <person name="Madern D."/>
            <person name="Eisen J.A."/>
            <person name="Darling A.E."/>
            <person name="Facciotti M.T."/>
        </authorList>
    </citation>
    <scope>NUCLEOTIDE SEQUENCE [LARGE SCALE GENOMIC DNA]</scope>
    <source>
        <strain evidence="10 11">JCM 10989</strain>
    </source>
</reference>
<dbReference type="EMBL" id="AOIM01000035">
    <property type="protein sequence ID" value="ELY90371.1"/>
    <property type="molecule type" value="Genomic_DNA"/>
</dbReference>
<dbReference type="PANTHER" id="PTHR43833:SF9">
    <property type="entry name" value="POTASSIUM CHANNEL PROTEIN YUGO-RELATED"/>
    <property type="match status" value="1"/>
</dbReference>
<evidence type="ECO:0000256" key="7">
    <source>
        <dbReference type="ARBA" id="ARBA00023303"/>
    </source>
</evidence>
<feature type="transmembrane region" description="Helical" evidence="8">
    <location>
        <begin position="62"/>
        <end position="81"/>
    </location>
</feature>
<dbReference type="Pfam" id="PF02254">
    <property type="entry name" value="TrkA_N"/>
    <property type="match status" value="1"/>
</dbReference>
<dbReference type="InterPro" id="IPR003148">
    <property type="entry name" value="RCK_N"/>
</dbReference>
<dbReference type="InterPro" id="IPR036291">
    <property type="entry name" value="NAD(P)-bd_dom_sf"/>
</dbReference>
<dbReference type="InterPro" id="IPR013099">
    <property type="entry name" value="K_chnl_dom"/>
</dbReference>
<dbReference type="GO" id="GO:0005267">
    <property type="term" value="F:potassium channel activity"/>
    <property type="evidence" value="ECO:0007669"/>
    <property type="project" value="InterPro"/>
</dbReference>
<accession>L9ZWC6</accession>
<dbReference type="InterPro" id="IPR050721">
    <property type="entry name" value="Trk_Ktr_HKT_K-transport"/>
</dbReference>
<sequence length="392" mass="41488">MIGEWVTERLPENWRWIVTTRAAVGLALLVAMLSVVIGIINIETGGVSGPLAPHVPEAVQDAAGFTGALTGFLMVGSALALRRGLRAGWWATLLLMPLTAAQGLLQASQYSYPLVVLSLVSMPTLLLTRRQFDRSLSLTTTQLAAGGALVGVQAYGTFGAYALADEFDGIDTLLDAFYFTLITSSTVGYGDIGPETEMAIVFTMTVVVLGVASFGIAIGALVGPAIQARISKTLGIMTDSELELLENHVLVLGYGDLTEPIVTELADADEQFLVVTRDEAAASELSERDIRVLSGNPSDEGPLQRAKIENARTVLVATNNDAEDALAVLTARELRPDVRIVTAATDRENTAKLERAGADDVISLAELGGHLLVRSALGSDESPVVSRLLESE</sequence>
<evidence type="ECO:0000256" key="6">
    <source>
        <dbReference type="ARBA" id="ARBA00023136"/>
    </source>
</evidence>
<feature type="transmembrane region" description="Helical" evidence="8">
    <location>
        <begin position="88"/>
        <end position="105"/>
    </location>
</feature>
<feature type="transmembrane region" description="Helical" evidence="8">
    <location>
        <begin position="140"/>
        <end position="164"/>
    </location>
</feature>
<dbReference type="SUPFAM" id="SSF81324">
    <property type="entry name" value="Voltage-gated potassium channels"/>
    <property type="match status" value="1"/>
</dbReference>
<dbReference type="STRING" id="1227493.C483_12703"/>
<comment type="caution">
    <text evidence="10">The sequence shown here is derived from an EMBL/GenBank/DDBJ whole genome shotgun (WGS) entry which is preliminary data.</text>
</comment>
<feature type="transmembrane region" description="Helical" evidence="8">
    <location>
        <begin position="21"/>
        <end position="42"/>
    </location>
</feature>
<dbReference type="Gene3D" id="1.10.287.70">
    <property type="match status" value="1"/>
</dbReference>
<dbReference type="GO" id="GO:0005886">
    <property type="term" value="C:plasma membrane"/>
    <property type="evidence" value="ECO:0007669"/>
    <property type="project" value="UniProtKB-SubCell"/>
</dbReference>
<comment type="subcellular location">
    <subcellularLocation>
        <location evidence="1">Cell membrane</location>
        <topology evidence="1">Multi-pass membrane protein</topology>
    </subcellularLocation>
</comment>
<feature type="transmembrane region" description="Helical" evidence="8">
    <location>
        <begin position="111"/>
        <end position="128"/>
    </location>
</feature>
<keyword evidence="11" id="KW-1185">Reference proteome</keyword>
<evidence type="ECO:0000256" key="4">
    <source>
        <dbReference type="ARBA" id="ARBA00022989"/>
    </source>
</evidence>
<keyword evidence="2" id="KW-0813">Transport</keyword>
<evidence type="ECO:0000259" key="9">
    <source>
        <dbReference type="PROSITE" id="PS51201"/>
    </source>
</evidence>
<dbReference type="RefSeq" id="WP_006653716.1">
    <property type="nucleotide sequence ID" value="NZ_AOIM01000035.1"/>
</dbReference>
<dbReference type="PROSITE" id="PS51201">
    <property type="entry name" value="RCK_N"/>
    <property type="match status" value="1"/>
</dbReference>
<dbReference type="PANTHER" id="PTHR43833">
    <property type="entry name" value="POTASSIUM CHANNEL PROTEIN 2-RELATED-RELATED"/>
    <property type="match status" value="1"/>
</dbReference>
<keyword evidence="7" id="KW-0407">Ion channel</keyword>
<evidence type="ECO:0000313" key="11">
    <source>
        <dbReference type="Proteomes" id="UP000011519"/>
    </source>
</evidence>
<evidence type="ECO:0000256" key="3">
    <source>
        <dbReference type="ARBA" id="ARBA00022692"/>
    </source>
</evidence>
<feature type="transmembrane region" description="Helical" evidence="8">
    <location>
        <begin position="199"/>
        <end position="222"/>
    </location>
</feature>
<dbReference type="SUPFAM" id="SSF51735">
    <property type="entry name" value="NAD(P)-binding Rossmann-fold domains"/>
    <property type="match status" value="1"/>
</dbReference>
<dbReference type="PATRIC" id="fig|1227493.4.peg.2543"/>
<protein>
    <submittedName>
        <fullName evidence="10">TrkA-N domain-containing protein</fullName>
    </submittedName>
</protein>
<dbReference type="Proteomes" id="UP000011519">
    <property type="component" value="Unassembled WGS sequence"/>
</dbReference>
<organism evidence="10 11">
    <name type="scientific">Natrialba hulunbeirensis JCM 10989</name>
    <dbReference type="NCBI Taxonomy" id="1227493"/>
    <lineage>
        <taxon>Archaea</taxon>
        <taxon>Methanobacteriati</taxon>
        <taxon>Methanobacteriota</taxon>
        <taxon>Stenosarchaea group</taxon>
        <taxon>Halobacteria</taxon>
        <taxon>Halobacteriales</taxon>
        <taxon>Natrialbaceae</taxon>
        <taxon>Natrialba</taxon>
    </lineage>
</organism>
<evidence type="ECO:0000256" key="5">
    <source>
        <dbReference type="ARBA" id="ARBA00023065"/>
    </source>
</evidence>
<dbReference type="PRINTS" id="PR01333">
    <property type="entry name" value="2POREKCHANEL"/>
</dbReference>
<dbReference type="OrthoDB" id="56871at2157"/>
<feature type="domain" description="RCK N-terminal" evidence="9">
    <location>
        <begin position="246"/>
        <end position="363"/>
    </location>
</feature>
<keyword evidence="6 8" id="KW-0472">Membrane</keyword>
<keyword evidence="4 8" id="KW-1133">Transmembrane helix</keyword>
<evidence type="ECO:0000256" key="8">
    <source>
        <dbReference type="SAM" id="Phobius"/>
    </source>
</evidence>
<dbReference type="Pfam" id="PF07885">
    <property type="entry name" value="Ion_trans_2"/>
    <property type="match status" value="1"/>
</dbReference>